<protein>
    <submittedName>
        <fullName evidence="1">Uncharacterized protein</fullName>
    </submittedName>
</protein>
<sequence>MVAENRRKQQELFKNIIGILEVYRQVEYENLLKEESILFHEILNYKVGVWINLNYENKFKDDLRDNCNKLVTLVASALECNDTTKQINYINSDNKNRLEIWNLIDKYIEEEEKIIKSMLIGKK</sequence>
<accession>A0A0N7BVG8</accession>
<geneLocation type="plasmid" evidence="1">
    <name>pCP718netF</name>
</geneLocation>
<evidence type="ECO:0000313" key="1">
    <source>
        <dbReference type="EMBL" id="AKF16583.1"/>
    </source>
</evidence>
<dbReference type="EMBL" id="KP739975">
    <property type="protein sequence ID" value="AKF16583.1"/>
    <property type="molecule type" value="Genomic_DNA"/>
</dbReference>
<reference evidence="1" key="1">
    <citation type="journal article" date="2015" name="PLoS ONE">
        <title>A Novel Pore-Forming Toxin in Type A Clostridium perfringens Is Associated with Both Fatal Canine Hemorrhagic Gastroenteritis and Fatal Foal Necrotizing Enterocolitis.</title>
        <authorList>
            <person name="Gohari I.M."/>
            <person name="Parreira V.R."/>
            <person name="Nowell V.J."/>
            <person name="Nicholson V.M."/>
            <person name="Oliphant K."/>
            <person name="Prescott J.F."/>
        </authorList>
    </citation>
    <scope>NUCLEOTIDE SEQUENCE</scope>
    <source>
        <strain evidence="1">JP718</strain>
        <plasmid evidence="1">pCP718netF</plasmid>
    </source>
</reference>
<dbReference type="AlphaFoldDB" id="A0A0N7BVG8"/>
<organism evidence="1">
    <name type="scientific">Clostridium perfringens</name>
    <dbReference type="NCBI Taxonomy" id="1502"/>
    <lineage>
        <taxon>Bacteria</taxon>
        <taxon>Bacillati</taxon>
        <taxon>Bacillota</taxon>
        <taxon>Clostridia</taxon>
        <taxon>Eubacteriales</taxon>
        <taxon>Clostridiaceae</taxon>
        <taxon>Clostridium</taxon>
    </lineage>
</organism>
<name>A0A0N7BVG8_CLOPF</name>
<proteinExistence type="predicted"/>
<keyword evidence="1" id="KW-0614">Plasmid</keyword>